<dbReference type="Pfam" id="PF00932">
    <property type="entry name" value="LTD"/>
    <property type="match status" value="2"/>
</dbReference>
<evidence type="ECO:0000256" key="1">
    <source>
        <dbReference type="SAM" id="MobiDB-lite"/>
    </source>
</evidence>
<feature type="compositionally biased region" description="Low complexity" evidence="1">
    <location>
        <begin position="187"/>
        <end position="196"/>
    </location>
</feature>
<dbReference type="SUPFAM" id="SSF74853">
    <property type="entry name" value="Lamin A/C globular tail domain"/>
    <property type="match status" value="2"/>
</dbReference>
<proteinExistence type="predicted"/>
<feature type="signal peptide" evidence="2">
    <location>
        <begin position="1"/>
        <end position="20"/>
    </location>
</feature>
<feature type="chain" id="PRO_5009532841" description="LTD domain-containing protein" evidence="2">
    <location>
        <begin position="21"/>
        <end position="664"/>
    </location>
</feature>
<evidence type="ECO:0000313" key="5">
    <source>
        <dbReference type="Proteomes" id="UP000177885"/>
    </source>
</evidence>
<evidence type="ECO:0000313" key="4">
    <source>
        <dbReference type="EMBL" id="OGL66991.1"/>
    </source>
</evidence>
<feature type="region of interest" description="Disordered" evidence="1">
    <location>
        <begin position="187"/>
        <end position="293"/>
    </location>
</feature>
<comment type="caution">
    <text evidence="4">The sequence shown here is derived from an EMBL/GenBank/DDBJ whole genome shotgun (WGS) entry which is preliminary data.</text>
</comment>
<dbReference type="STRING" id="1802385.A2856_00670"/>
<feature type="domain" description="LTD" evidence="3">
    <location>
        <begin position="18"/>
        <end position="140"/>
    </location>
</feature>
<keyword evidence="2" id="KW-0732">Signal</keyword>
<reference evidence="4 5" key="1">
    <citation type="journal article" date="2016" name="Nat. Commun.">
        <title>Thousands of microbial genomes shed light on interconnected biogeochemical processes in an aquifer system.</title>
        <authorList>
            <person name="Anantharaman K."/>
            <person name="Brown C.T."/>
            <person name="Hug L.A."/>
            <person name="Sharon I."/>
            <person name="Castelle C.J."/>
            <person name="Probst A.J."/>
            <person name="Thomas B.C."/>
            <person name="Singh A."/>
            <person name="Wilkins M.J."/>
            <person name="Karaoz U."/>
            <person name="Brodie E.L."/>
            <person name="Williams K.H."/>
            <person name="Hubbard S.S."/>
            <person name="Banfield J.F."/>
        </authorList>
    </citation>
    <scope>NUCLEOTIDE SEQUENCE [LARGE SCALE GENOMIC DNA]</scope>
</reference>
<organism evidence="4 5">
    <name type="scientific">Candidatus Uhrbacteria bacterium RIFCSPHIGHO2_01_FULL_63_20</name>
    <dbReference type="NCBI Taxonomy" id="1802385"/>
    <lineage>
        <taxon>Bacteria</taxon>
        <taxon>Candidatus Uhriibacteriota</taxon>
    </lineage>
</organism>
<dbReference type="InterPro" id="IPR001322">
    <property type="entry name" value="Lamin_tail_dom"/>
</dbReference>
<dbReference type="AlphaFoldDB" id="A0A1F7TLY4"/>
<dbReference type="EMBL" id="MGDT01000004">
    <property type="protein sequence ID" value="OGL66991.1"/>
    <property type="molecule type" value="Genomic_DNA"/>
</dbReference>
<feature type="compositionally biased region" description="Polar residues" evidence="1">
    <location>
        <begin position="273"/>
        <end position="288"/>
    </location>
</feature>
<dbReference type="Proteomes" id="UP000177885">
    <property type="component" value="Unassembled WGS sequence"/>
</dbReference>
<gene>
    <name evidence="4" type="ORF">A2856_00670</name>
</gene>
<evidence type="ECO:0000259" key="3">
    <source>
        <dbReference type="PROSITE" id="PS51841"/>
    </source>
</evidence>
<sequence>MKYLILVGLLAAAPIHMAYAQEAPRVILSEIAWAGSSLNASDEWIELANTGDEPVDLSGYVLDGAATSGGTLALPAGAVIAARGTYVIANFATSDERSALLAADHVTSAVSLSNTALKIVLRDAAGAELDRAGDGKAPSAGSSAPFTSMTRLEDGTFASSAESVGFKEGVTDLGTPGSHPFAAETVEEAPATVEEPAPIPEPVTEELPTAEPEEVVVPNDGAGPSDTDPPVEDPSAAAPQDDTSEEAPVIDEQASAAPDPVEGQDDAVATDDIPSTSSGNIASDTLPPSISFPPGTLRVSELYPAPESGEDEWVEIDNPFNNVIPLDGWTISDASGTKTALPDQLLGFGRSVVIRNPKGKLNNDGDTLTLLAPDGSAIDAVAYGKDGQKAGRSFIRVEDHLELTLHPTPGETNVLETAVAAISPERSEPVAAMTATPVATTTPSTSSVTLQPISYVPPAVVAPAITQPKPAVVQARPVAVAKPVATKPAPKPAAKPKVAAAKRTASARRVNAEDLADLKLKTKVVAEGTVTVLPGTSMGKQRMAIKDETGEIPLYKNDSAFGELSLGDRIRVAGTISSAQGEKRINVTTVTVLKRAPEIVPIPARTEEVVPPPTKDASRRGAGAMLASSLVAGLALFALRPHAQRLIARYVSRHALPVAAQTPD</sequence>
<accession>A0A1F7TLY4</accession>
<dbReference type="Gene3D" id="2.60.40.1260">
    <property type="entry name" value="Lamin Tail domain"/>
    <property type="match status" value="1"/>
</dbReference>
<evidence type="ECO:0000256" key="2">
    <source>
        <dbReference type="SAM" id="SignalP"/>
    </source>
</evidence>
<protein>
    <recommendedName>
        <fullName evidence="3">LTD domain-containing protein</fullName>
    </recommendedName>
</protein>
<name>A0A1F7TLY4_9BACT</name>
<dbReference type="InterPro" id="IPR036415">
    <property type="entry name" value="Lamin_tail_dom_sf"/>
</dbReference>
<dbReference type="PROSITE" id="PS51841">
    <property type="entry name" value="LTD"/>
    <property type="match status" value="1"/>
</dbReference>